<accession>A0A2M7SCK1</accession>
<dbReference type="InterPro" id="IPR036237">
    <property type="entry name" value="Xyl_isomerase-like_sf"/>
</dbReference>
<gene>
    <name evidence="2" type="ORF">COY52_04980</name>
</gene>
<comment type="caution">
    <text evidence="2">The sequence shown here is derived from an EMBL/GenBank/DDBJ whole genome shotgun (WGS) entry which is preliminary data.</text>
</comment>
<dbReference type="Pfam" id="PF01261">
    <property type="entry name" value="AP_endonuc_2"/>
    <property type="match status" value="1"/>
</dbReference>
<dbReference type="InterPro" id="IPR013022">
    <property type="entry name" value="Xyl_isomerase-like_TIM-brl"/>
</dbReference>
<dbReference type="Proteomes" id="UP000229307">
    <property type="component" value="Unassembled WGS sequence"/>
</dbReference>
<dbReference type="EMBL" id="PFMR01000135">
    <property type="protein sequence ID" value="PIZ17214.1"/>
    <property type="molecule type" value="Genomic_DNA"/>
</dbReference>
<proteinExistence type="predicted"/>
<evidence type="ECO:0000313" key="2">
    <source>
        <dbReference type="EMBL" id="PIZ17214.1"/>
    </source>
</evidence>
<protein>
    <recommendedName>
        <fullName evidence="1">Xylose isomerase-like TIM barrel domain-containing protein</fullName>
    </recommendedName>
</protein>
<dbReference type="SUPFAM" id="SSF51658">
    <property type="entry name" value="Xylose isomerase-like"/>
    <property type="match status" value="1"/>
</dbReference>
<dbReference type="AlphaFoldDB" id="A0A2M7SCK1"/>
<name>A0A2M7SCK1_9BACT</name>
<dbReference type="PANTHER" id="PTHR12110">
    <property type="entry name" value="HYDROXYPYRUVATE ISOMERASE"/>
    <property type="match status" value="1"/>
</dbReference>
<reference evidence="3" key="1">
    <citation type="submission" date="2017-09" db="EMBL/GenBank/DDBJ databases">
        <title>Depth-based differentiation of microbial function through sediment-hosted aquifers and enrichment of novel symbionts in the deep terrestrial subsurface.</title>
        <authorList>
            <person name="Probst A.J."/>
            <person name="Ladd B."/>
            <person name="Jarett J.K."/>
            <person name="Geller-Mcgrath D.E."/>
            <person name="Sieber C.M.K."/>
            <person name="Emerson J.B."/>
            <person name="Anantharaman K."/>
            <person name="Thomas B.C."/>
            <person name="Malmstrom R."/>
            <person name="Stieglmeier M."/>
            <person name="Klingl A."/>
            <person name="Woyke T."/>
            <person name="Ryan C.M."/>
            <person name="Banfield J.F."/>
        </authorList>
    </citation>
    <scope>NUCLEOTIDE SEQUENCE [LARGE SCALE GENOMIC DNA]</scope>
</reference>
<organism evidence="2 3">
    <name type="scientific">Candidatus Desantisbacteria bacterium CG_4_10_14_0_8_um_filter_48_22</name>
    <dbReference type="NCBI Taxonomy" id="1974543"/>
    <lineage>
        <taxon>Bacteria</taxon>
        <taxon>Candidatus Desantisiibacteriota</taxon>
    </lineage>
</organism>
<sequence>MIYGVQLGAVTVGRDLRQGMADCEYWRKEAGLEAVEIDFSHPALFSDGLKARVLISEVDGALEKEIIAFGRNYRIKGGHLLWTSMGIRLVSADERVRAASFKTIEDSLKKASELRLDYATLHAEGCTEDFKGILARLSKTAEGCKVALVVENMGGDEEWLAKTVREINSPRLSMTLDVGHFYNFHISKSNKTAGELTPLLAGFIKTCKGVLGNVHMHDHSGQTKTHPVDHLPIGKGVLDFRPLISALGAIGYSNSVNLEYGSADRRDIVESVKILRSAEK</sequence>
<dbReference type="PANTHER" id="PTHR12110:SF53">
    <property type="entry name" value="BLR5974 PROTEIN"/>
    <property type="match status" value="1"/>
</dbReference>
<feature type="domain" description="Xylose isomerase-like TIM barrel" evidence="1">
    <location>
        <begin position="28"/>
        <end position="277"/>
    </location>
</feature>
<evidence type="ECO:0000313" key="3">
    <source>
        <dbReference type="Proteomes" id="UP000229307"/>
    </source>
</evidence>
<dbReference type="Gene3D" id="3.20.20.150">
    <property type="entry name" value="Divalent-metal-dependent TIM barrel enzymes"/>
    <property type="match status" value="1"/>
</dbReference>
<evidence type="ECO:0000259" key="1">
    <source>
        <dbReference type="Pfam" id="PF01261"/>
    </source>
</evidence>
<dbReference type="InterPro" id="IPR050312">
    <property type="entry name" value="IolE/XylAMocC-like"/>
</dbReference>